<evidence type="ECO:0000259" key="1">
    <source>
        <dbReference type="Pfam" id="PF13392"/>
    </source>
</evidence>
<gene>
    <name evidence="2" type="ORF">WP8W18C01_13850</name>
</gene>
<name>A0A6S5TQS4_PSEPU</name>
<dbReference type="Pfam" id="PF13392">
    <property type="entry name" value="HNH_3"/>
    <property type="match status" value="1"/>
</dbReference>
<evidence type="ECO:0000313" key="2">
    <source>
        <dbReference type="EMBL" id="BBT39044.1"/>
    </source>
</evidence>
<evidence type="ECO:0000313" key="3">
    <source>
        <dbReference type="Proteomes" id="UP000515680"/>
    </source>
</evidence>
<organism evidence="2 3">
    <name type="scientific">Pseudomonas putida</name>
    <name type="common">Arthrobacter siderocapsulatus</name>
    <dbReference type="NCBI Taxonomy" id="303"/>
    <lineage>
        <taxon>Bacteria</taxon>
        <taxon>Pseudomonadati</taxon>
        <taxon>Pseudomonadota</taxon>
        <taxon>Gammaproteobacteria</taxon>
        <taxon>Pseudomonadales</taxon>
        <taxon>Pseudomonadaceae</taxon>
        <taxon>Pseudomonas</taxon>
    </lineage>
</organism>
<dbReference type="InterPro" id="IPR003615">
    <property type="entry name" value="HNH_nuc"/>
</dbReference>
<accession>A0A6S5TQS4</accession>
<dbReference type="Gene3D" id="3.90.75.20">
    <property type="match status" value="1"/>
</dbReference>
<feature type="domain" description="HNH nuclease" evidence="1">
    <location>
        <begin position="106"/>
        <end position="149"/>
    </location>
</feature>
<dbReference type="Proteomes" id="UP000515680">
    <property type="component" value="Chromosome"/>
</dbReference>
<dbReference type="AlphaFoldDB" id="A0A6S5TQS4"/>
<sequence>MTNRGAVKRWTEAEDILLRQLYPNRTNKEMCALLPGRTKTAITLRASLLGLSKTEAHRSETHRRIFLAACEARGGSPAQEPRPIGATHRKGRYTLIKVEQPDVWKPLHVHTWEQANGPVPEGMIVAARDGNVQNISIDNLCLRTRAEHQLRNNHHYKDLPEEIVDVLHLQNELKKEIKRKTSREK</sequence>
<protein>
    <recommendedName>
        <fullName evidence="1">HNH nuclease domain-containing protein</fullName>
    </recommendedName>
</protein>
<reference evidence="2 3" key="1">
    <citation type="submission" date="2019-12" db="EMBL/GenBank/DDBJ databases">
        <title>complete genome sequences of Pseudomonas putida str. WP8-W18-CRE-01 isolated from wastewater treatment plant effluent.</title>
        <authorList>
            <person name="Sekizuka T."/>
            <person name="Itokawa K."/>
            <person name="Yatsu K."/>
            <person name="Inamine Y."/>
            <person name="Kuroda M."/>
        </authorList>
    </citation>
    <scope>NUCLEOTIDE SEQUENCE [LARGE SCALE GENOMIC DNA]</scope>
    <source>
        <strain evidence="2 3">WP8-W18-CRE-01</strain>
    </source>
</reference>
<dbReference type="SUPFAM" id="SSF54060">
    <property type="entry name" value="His-Me finger endonucleases"/>
    <property type="match status" value="1"/>
</dbReference>
<dbReference type="EMBL" id="AP022227">
    <property type="protein sequence ID" value="BBT39044.1"/>
    <property type="molecule type" value="Genomic_DNA"/>
</dbReference>
<dbReference type="InterPro" id="IPR044925">
    <property type="entry name" value="His-Me_finger_sf"/>
</dbReference>
<proteinExistence type="predicted"/>